<feature type="compositionally biased region" description="Polar residues" evidence="1">
    <location>
        <begin position="40"/>
        <end position="50"/>
    </location>
</feature>
<dbReference type="Pfam" id="PF06985">
    <property type="entry name" value="HET"/>
    <property type="match status" value="1"/>
</dbReference>
<name>A0A2J6RHJ3_HYAVF</name>
<keyword evidence="4" id="KW-1185">Reference proteome</keyword>
<dbReference type="PANTHER" id="PTHR33112:SF16">
    <property type="entry name" value="HETEROKARYON INCOMPATIBILITY DOMAIN-CONTAINING PROTEIN"/>
    <property type="match status" value="1"/>
</dbReference>
<protein>
    <submittedName>
        <fullName evidence="3">HET-domain-containing protein</fullName>
    </submittedName>
</protein>
<feature type="region of interest" description="Disordered" evidence="1">
    <location>
        <begin position="32"/>
        <end position="57"/>
    </location>
</feature>
<accession>A0A2J6RHJ3</accession>
<sequence length="633" mass="72287">MLHYILTTIGLRRDVVDPHWDDYIFDDEEPPRPDKFKSLTEGNFPSLTSESEPRPWTDDEKKFSLSAALDSIPDGHPSSRCKVCQKIDTSSSYGFGHHRYPVLEKSATLGCPLCEFFVANIRKVDTFCSADLTIDPDTSTLWYKHAGYPATPFELFTERGDHEDASNHIFLRNIWPDPFQVGCFNVAQNWLASCTVEHERCKQSKNISVPTRLLDISETCPILCTKRKNVAYAALSYCWGQDMAVTTTKANFQCHEKGIEYGGLPKTFQDAISVTRALGIDFLWVDSLCIIQDDEDDWDTECVRMGEYYENAYVTISALSASGSSEGFLHPRPETQVLRLFETSNVYIRPRKDFNRRKIFESAALSRRGWTLQERLLSTRILHFSSYEMFWECKTCSAREGSAKEHINPVDSRSLSNYEGDDFKRVLQHMDRDPHSPSNGAFAVWYRLVRQYTRRSLSRSSDLLPAISALASAFSTITGYTYMAGLWAEDSQSLLWLKDRGQSGSRTYHSYPREADNYRAPSWSWAAVDGAVVFAPYEEERTFSTNDASIIHQRVEPHGSSKFRAILRGSITLRALSKNVRCESEFVYSSESEESTDGFTPEYGKLEAEYYKIGFPAARYWLRIFDVVGKHFA</sequence>
<evidence type="ECO:0000256" key="1">
    <source>
        <dbReference type="SAM" id="MobiDB-lite"/>
    </source>
</evidence>
<evidence type="ECO:0000259" key="2">
    <source>
        <dbReference type="Pfam" id="PF06985"/>
    </source>
</evidence>
<organism evidence="3 4">
    <name type="scientific">Hyaloscypha variabilis (strain UAMH 11265 / GT02V1 / F)</name>
    <name type="common">Meliniomyces variabilis</name>
    <dbReference type="NCBI Taxonomy" id="1149755"/>
    <lineage>
        <taxon>Eukaryota</taxon>
        <taxon>Fungi</taxon>
        <taxon>Dikarya</taxon>
        <taxon>Ascomycota</taxon>
        <taxon>Pezizomycotina</taxon>
        <taxon>Leotiomycetes</taxon>
        <taxon>Helotiales</taxon>
        <taxon>Hyaloscyphaceae</taxon>
        <taxon>Hyaloscypha</taxon>
        <taxon>Hyaloscypha variabilis</taxon>
    </lineage>
</organism>
<proteinExistence type="predicted"/>
<feature type="domain" description="Heterokaryon incompatibility" evidence="2">
    <location>
        <begin position="232"/>
        <end position="374"/>
    </location>
</feature>
<dbReference type="InterPro" id="IPR010730">
    <property type="entry name" value="HET"/>
</dbReference>
<evidence type="ECO:0000313" key="4">
    <source>
        <dbReference type="Proteomes" id="UP000235786"/>
    </source>
</evidence>
<dbReference type="OrthoDB" id="5125733at2759"/>
<dbReference type="Proteomes" id="UP000235786">
    <property type="component" value="Unassembled WGS sequence"/>
</dbReference>
<reference evidence="3 4" key="1">
    <citation type="submission" date="2016-04" db="EMBL/GenBank/DDBJ databases">
        <title>A degradative enzymes factory behind the ericoid mycorrhizal symbiosis.</title>
        <authorList>
            <consortium name="DOE Joint Genome Institute"/>
            <person name="Martino E."/>
            <person name="Morin E."/>
            <person name="Grelet G."/>
            <person name="Kuo A."/>
            <person name="Kohler A."/>
            <person name="Daghino S."/>
            <person name="Barry K."/>
            <person name="Choi C."/>
            <person name="Cichocki N."/>
            <person name="Clum A."/>
            <person name="Copeland A."/>
            <person name="Hainaut M."/>
            <person name="Haridas S."/>
            <person name="Labutti K."/>
            <person name="Lindquist E."/>
            <person name="Lipzen A."/>
            <person name="Khouja H.-R."/>
            <person name="Murat C."/>
            <person name="Ohm R."/>
            <person name="Olson A."/>
            <person name="Spatafora J."/>
            <person name="Veneault-Fourrey C."/>
            <person name="Henrissat B."/>
            <person name="Grigoriev I."/>
            <person name="Martin F."/>
            <person name="Perotto S."/>
        </authorList>
    </citation>
    <scope>NUCLEOTIDE SEQUENCE [LARGE SCALE GENOMIC DNA]</scope>
    <source>
        <strain evidence="3 4">F</strain>
    </source>
</reference>
<dbReference type="AlphaFoldDB" id="A0A2J6RHJ3"/>
<evidence type="ECO:0000313" key="3">
    <source>
        <dbReference type="EMBL" id="PMD37980.1"/>
    </source>
</evidence>
<dbReference type="EMBL" id="KZ613948">
    <property type="protein sequence ID" value="PMD37980.1"/>
    <property type="molecule type" value="Genomic_DNA"/>
</dbReference>
<gene>
    <name evidence="3" type="ORF">L207DRAFT_598503</name>
</gene>
<dbReference type="PANTHER" id="PTHR33112">
    <property type="entry name" value="DOMAIN PROTEIN, PUTATIVE-RELATED"/>
    <property type="match status" value="1"/>
</dbReference>